<dbReference type="EMBL" id="CP028776">
    <property type="protein sequence ID" value="AWU77528.1"/>
    <property type="molecule type" value="Genomic_DNA"/>
</dbReference>
<feature type="domain" description="Phosphotyrosine protein phosphatase I" evidence="9">
    <location>
        <begin position="1"/>
        <end position="150"/>
    </location>
</feature>
<dbReference type="RefSeq" id="XP_029323005.1">
    <property type="nucleotide sequence ID" value="XM_029467145.1"/>
</dbReference>
<dbReference type="InterPro" id="IPR023485">
    <property type="entry name" value="Ptyr_pPase"/>
</dbReference>
<dbReference type="FunFam" id="3.40.50.2300:FF:000105">
    <property type="entry name" value="Low molecular weight phosphotyrosine protein"/>
    <property type="match status" value="1"/>
</dbReference>
<sequence length="152" mass="17421">MKVAFVCLGNICRSPMAEAVFQHIINEKGLGDSVHVESFGTANYHVGDKPDYRTIATCKRHGIPINHRGQQIKPKHFKEFDFILCMDESNLYNLKRIQPNDSKAKVMLFGEYSTDGKYDKIVDDPYYGGEDGFEACYNQCVHFTENFIKQEL</sequence>
<organism evidence="10 11">
    <name type="scientific">Pichia kudriavzevii</name>
    <name type="common">Yeast</name>
    <name type="synonym">Issatchenkia orientalis</name>
    <dbReference type="NCBI Taxonomy" id="4909"/>
    <lineage>
        <taxon>Eukaryota</taxon>
        <taxon>Fungi</taxon>
        <taxon>Dikarya</taxon>
        <taxon>Ascomycota</taxon>
        <taxon>Saccharomycotina</taxon>
        <taxon>Pichiomycetes</taxon>
        <taxon>Pichiales</taxon>
        <taxon>Pichiaceae</taxon>
        <taxon>Pichia</taxon>
    </lineage>
</organism>
<name>A0A2U9R9C4_PICKU</name>
<dbReference type="STRING" id="4909.A0A2U9R9C4"/>
<evidence type="ECO:0000256" key="6">
    <source>
        <dbReference type="ARBA" id="ARBA00022912"/>
    </source>
</evidence>
<dbReference type="SMART" id="SM00226">
    <property type="entry name" value="LMWPc"/>
    <property type="match status" value="1"/>
</dbReference>
<reference evidence="10 11" key="1">
    <citation type="submission" date="2018-06" db="EMBL/GenBank/DDBJ databases">
        <title>Population genomics shows no distinction between pathogenic Candida krusei and environmental Pichia kudriavzevii: One species, four names.</title>
        <authorList>
            <person name="Douglass A.P."/>
            <person name="Offei B."/>
            <person name="Braun-Galleani S."/>
            <person name="Coughlan A.Y."/>
            <person name="Martos A."/>
            <person name="Ortiz-Merino R.A."/>
            <person name="Byrne K.P."/>
            <person name="Wolfe K.H."/>
        </authorList>
    </citation>
    <scope>NUCLEOTIDE SEQUENCE [LARGE SCALE GENOMIC DNA]</scope>
    <source>
        <strain evidence="10 11">CBS573</strain>
    </source>
</reference>
<gene>
    <name evidence="10" type="ORF">C5L36_0D02720</name>
</gene>
<dbReference type="PANTHER" id="PTHR11717">
    <property type="entry name" value="LOW MOLECULAR WEIGHT PROTEIN TYROSINE PHOSPHATASE"/>
    <property type="match status" value="1"/>
</dbReference>
<dbReference type="GeneID" id="40385357"/>
<keyword evidence="4" id="KW-0963">Cytoplasm</keyword>
<dbReference type="OrthoDB" id="3388at2759"/>
<comment type="subcellular location">
    <subcellularLocation>
        <location evidence="2">Cytoplasm</location>
    </subcellularLocation>
</comment>
<keyword evidence="5" id="KW-0378">Hydrolase</keyword>
<accession>A0A2U9R9C4</accession>
<dbReference type="GO" id="GO:0003993">
    <property type="term" value="F:acid phosphatase activity"/>
    <property type="evidence" value="ECO:0007669"/>
    <property type="project" value="UniProtKB-EC"/>
</dbReference>
<evidence type="ECO:0000313" key="11">
    <source>
        <dbReference type="Proteomes" id="UP000249293"/>
    </source>
</evidence>
<dbReference type="Pfam" id="PF01451">
    <property type="entry name" value="LMWPc"/>
    <property type="match status" value="1"/>
</dbReference>
<dbReference type="InterPro" id="IPR036196">
    <property type="entry name" value="Ptyr_pPase_sf"/>
</dbReference>
<dbReference type="SUPFAM" id="SSF52788">
    <property type="entry name" value="Phosphotyrosine protein phosphatases I"/>
    <property type="match status" value="1"/>
</dbReference>
<dbReference type="VEuPathDB" id="FungiDB:C5L36_0D02720"/>
<dbReference type="AlphaFoldDB" id="A0A2U9R9C4"/>
<dbReference type="KEGG" id="pkz:C5L36_0D02720"/>
<evidence type="ECO:0000259" key="9">
    <source>
        <dbReference type="SMART" id="SM00226"/>
    </source>
</evidence>
<feature type="active site" description="Nucleophile" evidence="8">
    <location>
        <position position="13"/>
    </location>
</feature>
<keyword evidence="6" id="KW-0904">Protein phosphatase</keyword>
<proteinExistence type="inferred from homology"/>
<dbReference type="Proteomes" id="UP000249293">
    <property type="component" value="Chromosome 4"/>
</dbReference>
<evidence type="ECO:0000256" key="1">
    <source>
        <dbReference type="ARBA" id="ARBA00000032"/>
    </source>
</evidence>
<dbReference type="GO" id="GO:0005737">
    <property type="term" value="C:cytoplasm"/>
    <property type="evidence" value="ECO:0007669"/>
    <property type="project" value="UniProtKB-SubCell"/>
</dbReference>
<comment type="catalytic activity">
    <reaction evidence="1">
        <text>a phosphate monoester + H2O = an alcohol + phosphate</text>
        <dbReference type="Rhea" id="RHEA:15017"/>
        <dbReference type="ChEBI" id="CHEBI:15377"/>
        <dbReference type="ChEBI" id="CHEBI:30879"/>
        <dbReference type="ChEBI" id="CHEBI:43474"/>
        <dbReference type="ChEBI" id="CHEBI:67140"/>
        <dbReference type="EC" id="3.1.3.2"/>
    </reaction>
</comment>
<evidence type="ECO:0000313" key="10">
    <source>
        <dbReference type="EMBL" id="AWU77528.1"/>
    </source>
</evidence>
<evidence type="ECO:0000256" key="5">
    <source>
        <dbReference type="ARBA" id="ARBA00022801"/>
    </source>
</evidence>
<dbReference type="GO" id="GO:0004726">
    <property type="term" value="F:non-membrane spanning protein tyrosine phosphatase activity"/>
    <property type="evidence" value="ECO:0007669"/>
    <property type="project" value="InterPro"/>
</dbReference>
<dbReference type="PANTHER" id="PTHR11717:SF7">
    <property type="entry name" value="LOW MOLECULAR WEIGHT PHOSPHOTYROSINE PROTEIN PHOSPHATASE"/>
    <property type="match status" value="1"/>
</dbReference>
<dbReference type="InterPro" id="IPR002115">
    <property type="entry name" value="Tyr_Pase_low_mol_wt_mml"/>
</dbReference>
<dbReference type="PRINTS" id="PR00720">
    <property type="entry name" value="MAMMALPTPASE"/>
</dbReference>
<comment type="similarity">
    <text evidence="3">Belongs to the low molecular weight phosphotyrosine protein phosphatase family.</text>
</comment>
<feature type="active site" description="Proton donor" evidence="8">
    <location>
        <position position="124"/>
    </location>
</feature>
<protein>
    <recommendedName>
        <fullName evidence="9">Phosphotyrosine protein phosphatase I domain-containing protein</fullName>
    </recommendedName>
</protein>
<keyword evidence="11" id="KW-1185">Reference proteome</keyword>
<dbReference type="InterPro" id="IPR017867">
    <property type="entry name" value="Tyr_phospatase_low_mol_wt"/>
</dbReference>
<evidence type="ECO:0000256" key="8">
    <source>
        <dbReference type="PIRSR" id="PIRSR617867-1"/>
    </source>
</evidence>
<comment type="catalytic activity">
    <reaction evidence="7">
        <text>O-phospho-L-tyrosyl-[protein] + H2O = L-tyrosyl-[protein] + phosphate</text>
        <dbReference type="Rhea" id="RHEA:10684"/>
        <dbReference type="Rhea" id="RHEA-COMP:10136"/>
        <dbReference type="Rhea" id="RHEA-COMP:20101"/>
        <dbReference type="ChEBI" id="CHEBI:15377"/>
        <dbReference type="ChEBI" id="CHEBI:43474"/>
        <dbReference type="ChEBI" id="CHEBI:46858"/>
        <dbReference type="ChEBI" id="CHEBI:61978"/>
        <dbReference type="EC" id="3.1.3.48"/>
    </reaction>
</comment>
<evidence type="ECO:0000256" key="4">
    <source>
        <dbReference type="ARBA" id="ARBA00022490"/>
    </source>
</evidence>
<dbReference type="PRINTS" id="PR00719">
    <property type="entry name" value="LMWPTPASE"/>
</dbReference>
<feature type="active site" description="Nucleophile" evidence="8">
    <location>
        <position position="7"/>
    </location>
</feature>
<dbReference type="CDD" id="cd16343">
    <property type="entry name" value="LMWPTP"/>
    <property type="match status" value="1"/>
</dbReference>
<evidence type="ECO:0000256" key="3">
    <source>
        <dbReference type="ARBA" id="ARBA00011063"/>
    </source>
</evidence>
<evidence type="ECO:0000256" key="7">
    <source>
        <dbReference type="ARBA" id="ARBA00051722"/>
    </source>
</evidence>
<dbReference type="InterPro" id="IPR050438">
    <property type="entry name" value="LMW_PTPase"/>
</dbReference>
<dbReference type="Gene3D" id="3.40.50.2300">
    <property type="match status" value="1"/>
</dbReference>
<evidence type="ECO:0000256" key="2">
    <source>
        <dbReference type="ARBA" id="ARBA00004496"/>
    </source>
</evidence>